<dbReference type="Proteomes" id="UP000805193">
    <property type="component" value="Unassembled WGS sequence"/>
</dbReference>
<gene>
    <name evidence="1" type="ORF">HPB47_006977</name>
</gene>
<accession>A0AC60P8Z5</accession>
<proteinExistence type="predicted"/>
<evidence type="ECO:0000313" key="1">
    <source>
        <dbReference type="EMBL" id="KAG0415836.1"/>
    </source>
</evidence>
<sequence length="775" mass="87040">MSVSLNGEHFEDILSDRRTKGDLSWCTRQWSCPRYRFHAARTPLEIKQNVLDSARVPALSLSSTDYGAWNESSTGAFSVPFRPCSEKRFRSVKRRRCGSWRRMLLDEFRKKTRANASVAIVAASQLLAAEKMESDLQQKKRLVHPLPVLCHCQYRVSHAQQRPRAEVAEEARKVLEEMGHNMRMGNIRFLGYLFSKSYKSMYRSIYVSTEGMDRYRRAAVENPVLLLPTHRSYNDFLLLSYVCFYYNVPLPVIAAGLDFLGLPAVTMLLRNGGAFFIRRTFGTDRLYWELFREYVHALVSGSEHALEFFVEGTRSRSAKSLCPRTGLLQTVLELFFTSRVSDITVIPISITYDRTLEENLYAYELLGVPKPKESTSGLVKARGILSDDYGNIFIKFGNPMSVRSFCGPHVDRSIHSVHPRFETHVSDEEAAACARLSRWVVKAHHRCMAMSAFPLACLALQCHLGQQHASHMALDQLAGEVLWLRDLTQRLGALVHLDGGSQQQDPLGWLRREIRLHSNLLRLSSDGGVELVEQAELAPGQKKGASTSLRISTRTAQAALPHMMLYHYGNQALQVLAPACMAALALLTSSVPRSQGQVYENFRKLQSLLQREFVFELDKMEETFLEAVYSLRSMNLLSVLGWEPVSAESSGSLRFLSSHLAPFLQGLQVVCSYLLEAGHSEVAVPELVKQCQCSAERHLLSGALTDHRVLSLDLLNNSLVCLCSLNAASKEKRKDFVTLVPNPSGVSKTLAQIDFFLDGLAGLSTENIDVSRAKL</sequence>
<evidence type="ECO:0000313" key="2">
    <source>
        <dbReference type="Proteomes" id="UP000805193"/>
    </source>
</evidence>
<keyword evidence="2" id="KW-1185">Reference proteome</keyword>
<comment type="caution">
    <text evidence="1">The sequence shown here is derived from an EMBL/GenBank/DDBJ whole genome shotgun (WGS) entry which is preliminary data.</text>
</comment>
<protein>
    <submittedName>
        <fullName evidence="1">Uncharacterized protein</fullName>
    </submittedName>
</protein>
<name>A0AC60P8Z5_IXOPE</name>
<dbReference type="EMBL" id="JABSTQ010011020">
    <property type="protein sequence ID" value="KAG0415836.1"/>
    <property type="molecule type" value="Genomic_DNA"/>
</dbReference>
<organism evidence="1 2">
    <name type="scientific">Ixodes persulcatus</name>
    <name type="common">Taiga tick</name>
    <dbReference type="NCBI Taxonomy" id="34615"/>
    <lineage>
        <taxon>Eukaryota</taxon>
        <taxon>Metazoa</taxon>
        <taxon>Ecdysozoa</taxon>
        <taxon>Arthropoda</taxon>
        <taxon>Chelicerata</taxon>
        <taxon>Arachnida</taxon>
        <taxon>Acari</taxon>
        <taxon>Parasitiformes</taxon>
        <taxon>Ixodida</taxon>
        <taxon>Ixodoidea</taxon>
        <taxon>Ixodidae</taxon>
        <taxon>Ixodinae</taxon>
        <taxon>Ixodes</taxon>
    </lineage>
</organism>
<reference evidence="1 2" key="1">
    <citation type="journal article" date="2020" name="Cell">
        <title>Large-Scale Comparative Analyses of Tick Genomes Elucidate Their Genetic Diversity and Vector Capacities.</title>
        <authorList>
            <consortium name="Tick Genome and Microbiome Consortium (TIGMIC)"/>
            <person name="Jia N."/>
            <person name="Wang J."/>
            <person name="Shi W."/>
            <person name="Du L."/>
            <person name="Sun Y."/>
            <person name="Zhan W."/>
            <person name="Jiang J.F."/>
            <person name="Wang Q."/>
            <person name="Zhang B."/>
            <person name="Ji P."/>
            <person name="Bell-Sakyi L."/>
            <person name="Cui X.M."/>
            <person name="Yuan T.T."/>
            <person name="Jiang B.G."/>
            <person name="Yang W.F."/>
            <person name="Lam T.T."/>
            <person name="Chang Q.C."/>
            <person name="Ding S.J."/>
            <person name="Wang X.J."/>
            <person name="Zhu J.G."/>
            <person name="Ruan X.D."/>
            <person name="Zhao L."/>
            <person name="Wei J.T."/>
            <person name="Ye R.Z."/>
            <person name="Que T.C."/>
            <person name="Du C.H."/>
            <person name="Zhou Y.H."/>
            <person name="Cheng J.X."/>
            <person name="Dai P.F."/>
            <person name="Guo W.B."/>
            <person name="Han X.H."/>
            <person name="Huang E.J."/>
            <person name="Li L.F."/>
            <person name="Wei W."/>
            <person name="Gao Y.C."/>
            <person name="Liu J.Z."/>
            <person name="Shao H.Z."/>
            <person name="Wang X."/>
            <person name="Wang C.C."/>
            <person name="Yang T.C."/>
            <person name="Huo Q.B."/>
            <person name="Li W."/>
            <person name="Chen H.Y."/>
            <person name="Chen S.E."/>
            <person name="Zhou L.G."/>
            <person name="Ni X.B."/>
            <person name="Tian J.H."/>
            <person name="Sheng Y."/>
            <person name="Liu T."/>
            <person name="Pan Y.S."/>
            <person name="Xia L.Y."/>
            <person name="Li J."/>
            <person name="Zhao F."/>
            <person name="Cao W.C."/>
        </authorList>
    </citation>
    <scope>NUCLEOTIDE SEQUENCE [LARGE SCALE GENOMIC DNA]</scope>
    <source>
        <strain evidence="1">Iper-2018</strain>
    </source>
</reference>